<dbReference type="Proteomes" id="UP000182375">
    <property type="component" value="Unassembled WGS sequence"/>
</dbReference>
<dbReference type="InterPro" id="IPR020449">
    <property type="entry name" value="Tscrpt_reg_AraC-type_HTH"/>
</dbReference>
<feature type="domain" description="HTH araC/xylS-type" evidence="5">
    <location>
        <begin position="213"/>
        <end position="314"/>
    </location>
</feature>
<dbReference type="Gene3D" id="1.10.10.60">
    <property type="entry name" value="Homeodomain-like"/>
    <property type="match status" value="1"/>
</dbReference>
<dbReference type="GeneID" id="95515042"/>
<dbReference type="SMART" id="SM00342">
    <property type="entry name" value="HTH_ARAC"/>
    <property type="match status" value="1"/>
</dbReference>
<dbReference type="PANTHER" id="PTHR46796">
    <property type="entry name" value="HTH-TYPE TRANSCRIPTIONAL ACTIVATOR RHAS-RELATED"/>
    <property type="match status" value="1"/>
</dbReference>
<evidence type="ECO:0000256" key="3">
    <source>
        <dbReference type="ARBA" id="ARBA00023163"/>
    </source>
</evidence>
<evidence type="ECO:0000259" key="5">
    <source>
        <dbReference type="PROSITE" id="PS01124"/>
    </source>
</evidence>
<dbReference type="PROSITE" id="PS01124">
    <property type="entry name" value="HTH_ARAC_FAMILY_2"/>
    <property type="match status" value="1"/>
</dbReference>
<dbReference type="Pfam" id="PF12833">
    <property type="entry name" value="HTH_18"/>
    <property type="match status" value="1"/>
</dbReference>
<keyword evidence="3" id="KW-0804">Transcription</keyword>
<evidence type="ECO:0000256" key="1">
    <source>
        <dbReference type="ARBA" id="ARBA00023015"/>
    </source>
</evidence>
<keyword evidence="2 6" id="KW-0238">DNA-binding</keyword>
<dbReference type="RefSeq" id="WP_079172451.1">
    <property type="nucleotide sequence ID" value="NZ_FNTD01000004.1"/>
</dbReference>
<feature type="compositionally biased region" description="Low complexity" evidence="4">
    <location>
        <begin position="339"/>
        <end position="356"/>
    </location>
</feature>
<evidence type="ECO:0000256" key="4">
    <source>
        <dbReference type="SAM" id="MobiDB-lite"/>
    </source>
</evidence>
<dbReference type="EMBL" id="FNTD01000004">
    <property type="protein sequence ID" value="SED83014.1"/>
    <property type="molecule type" value="Genomic_DNA"/>
</dbReference>
<dbReference type="InterPro" id="IPR018060">
    <property type="entry name" value="HTH_AraC"/>
</dbReference>
<dbReference type="STRING" id="67331.SAMN04490357_5982"/>
<gene>
    <name evidence="6" type="ORF">SAMN04490357_5982</name>
</gene>
<dbReference type="PRINTS" id="PR00032">
    <property type="entry name" value="HTHARAC"/>
</dbReference>
<dbReference type="AlphaFoldDB" id="A0A1H5DW82"/>
<evidence type="ECO:0000313" key="7">
    <source>
        <dbReference type="Proteomes" id="UP000182375"/>
    </source>
</evidence>
<dbReference type="InterPro" id="IPR009057">
    <property type="entry name" value="Homeodomain-like_sf"/>
</dbReference>
<feature type="region of interest" description="Disordered" evidence="4">
    <location>
        <begin position="314"/>
        <end position="356"/>
    </location>
</feature>
<organism evidence="6 7">
    <name type="scientific">Streptomyces misionensis</name>
    <dbReference type="NCBI Taxonomy" id="67331"/>
    <lineage>
        <taxon>Bacteria</taxon>
        <taxon>Bacillati</taxon>
        <taxon>Actinomycetota</taxon>
        <taxon>Actinomycetes</taxon>
        <taxon>Kitasatosporales</taxon>
        <taxon>Streptomycetaceae</taxon>
        <taxon>Streptomyces</taxon>
    </lineage>
</organism>
<name>A0A1H5DW82_9ACTN</name>
<dbReference type="Pfam" id="PF14525">
    <property type="entry name" value="AraC_binding_2"/>
    <property type="match status" value="1"/>
</dbReference>
<dbReference type="PANTHER" id="PTHR46796:SF6">
    <property type="entry name" value="ARAC SUBFAMILY"/>
    <property type="match status" value="1"/>
</dbReference>
<dbReference type="GO" id="GO:0043565">
    <property type="term" value="F:sequence-specific DNA binding"/>
    <property type="evidence" value="ECO:0007669"/>
    <property type="project" value="InterPro"/>
</dbReference>
<dbReference type="SUPFAM" id="SSF46689">
    <property type="entry name" value="Homeodomain-like"/>
    <property type="match status" value="1"/>
</dbReference>
<dbReference type="GO" id="GO:0003700">
    <property type="term" value="F:DNA-binding transcription factor activity"/>
    <property type="evidence" value="ECO:0007669"/>
    <property type="project" value="InterPro"/>
</dbReference>
<evidence type="ECO:0000313" key="6">
    <source>
        <dbReference type="EMBL" id="SED83014.1"/>
    </source>
</evidence>
<keyword evidence="1" id="KW-0805">Transcription regulation</keyword>
<sequence>MSTVLTTASVPDRDKVVYWNNAVSRTLVPMTVAPRGDGPFDGRIATNRLGYLQVSTMEADANRVSRTPALIARSPQELVAVGVQVSGTATFIQDGRRTEVGEGDLVVYDTTRPYSFDYPQRFTTHIFQLPRRVLGLTDTDIRQVTGNAIGTGDGFGAMLLPFLATLASSADGYPPAVADRLAGNVVDLFATLIAERAHPGGPDADTARGHLLARIREHINRNLGDPDLSPESIARTHRISVRYLHRLFQGEGTTVGRLIQQRRLEECGRELARRGRTTPTVSAVAQRWGFVNPAHFSRAFRAAYGVSPRDWRNQRTAQEDGGRPASGAPVPGTFPNPRPASAAPARLAAVPVPANG</sequence>
<dbReference type="InterPro" id="IPR050204">
    <property type="entry name" value="AraC_XylS_family_regulators"/>
</dbReference>
<protein>
    <submittedName>
        <fullName evidence="6">AraC-type DNA-binding protein</fullName>
    </submittedName>
</protein>
<proteinExistence type="predicted"/>
<dbReference type="InterPro" id="IPR035418">
    <property type="entry name" value="AraC-bd_2"/>
</dbReference>
<reference evidence="6 7" key="1">
    <citation type="submission" date="2016-10" db="EMBL/GenBank/DDBJ databases">
        <authorList>
            <person name="de Groot N.N."/>
        </authorList>
    </citation>
    <scope>NUCLEOTIDE SEQUENCE [LARGE SCALE GENOMIC DNA]</scope>
    <source>
        <strain evidence="6 7">DSM 40306</strain>
    </source>
</reference>
<evidence type="ECO:0000256" key="2">
    <source>
        <dbReference type="ARBA" id="ARBA00023125"/>
    </source>
</evidence>
<accession>A0A1H5DW82</accession>